<organism evidence="2 3">
    <name type="scientific">Stratiformator vulcanicus</name>
    <dbReference type="NCBI Taxonomy" id="2527980"/>
    <lineage>
        <taxon>Bacteria</taxon>
        <taxon>Pseudomonadati</taxon>
        <taxon>Planctomycetota</taxon>
        <taxon>Planctomycetia</taxon>
        <taxon>Planctomycetales</taxon>
        <taxon>Planctomycetaceae</taxon>
        <taxon>Stratiformator</taxon>
    </lineage>
</organism>
<reference evidence="2 3" key="1">
    <citation type="submission" date="2019-02" db="EMBL/GenBank/DDBJ databases">
        <title>Deep-cultivation of Planctomycetes and their phenomic and genomic characterization uncovers novel biology.</title>
        <authorList>
            <person name="Wiegand S."/>
            <person name="Jogler M."/>
            <person name="Boedeker C."/>
            <person name="Pinto D."/>
            <person name="Vollmers J."/>
            <person name="Rivas-Marin E."/>
            <person name="Kohn T."/>
            <person name="Peeters S.H."/>
            <person name="Heuer A."/>
            <person name="Rast P."/>
            <person name="Oberbeckmann S."/>
            <person name="Bunk B."/>
            <person name="Jeske O."/>
            <person name="Meyerdierks A."/>
            <person name="Storesund J.E."/>
            <person name="Kallscheuer N."/>
            <person name="Luecker S."/>
            <person name="Lage O.M."/>
            <person name="Pohl T."/>
            <person name="Merkel B.J."/>
            <person name="Hornburger P."/>
            <person name="Mueller R.-W."/>
            <person name="Bruemmer F."/>
            <person name="Labrenz M."/>
            <person name="Spormann A.M."/>
            <person name="Op den Camp H."/>
            <person name="Overmann J."/>
            <person name="Amann R."/>
            <person name="Jetten M.S.M."/>
            <person name="Mascher T."/>
            <person name="Medema M.H."/>
            <person name="Devos D.P."/>
            <person name="Kaster A.-K."/>
            <person name="Ovreas L."/>
            <person name="Rohde M."/>
            <person name="Galperin M.Y."/>
            <person name="Jogler C."/>
        </authorList>
    </citation>
    <scope>NUCLEOTIDE SEQUENCE [LARGE SCALE GENOMIC DNA]</scope>
    <source>
        <strain evidence="2 3">Pan189</strain>
    </source>
</reference>
<dbReference type="Gene3D" id="1.10.3210.10">
    <property type="entry name" value="Hypothetical protein af1432"/>
    <property type="match status" value="1"/>
</dbReference>
<feature type="region of interest" description="Disordered" evidence="1">
    <location>
        <begin position="303"/>
        <end position="341"/>
    </location>
</feature>
<name>A0A517R003_9PLAN</name>
<dbReference type="KEGG" id="svp:Pan189_16000"/>
<feature type="compositionally biased region" description="Basic and acidic residues" evidence="1">
    <location>
        <begin position="303"/>
        <end position="322"/>
    </location>
</feature>
<dbReference type="OrthoDB" id="9764808at2"/>
<evidence type="ECO:0000313" key="3">
    <source>
        <dbReference type="Proteomes" id="UP000317318"/>
    </source>
</evidence>
<dbReference type="EMBL" id="CP036268">
    <property type="protein sequence ID" value="QDT37227.1"/>
    <property type="molecule type" value="Genomic_DNA"/>
</dbReference>
<evidence type="ECO:0008006" key="4">
    <source>
        <dbReference type="Google" id="ProtNLM"/>
    </source>
</evidence>
<dbReference type="Proteomes" id="UP000317318">
    <property type="component" value="Chromosome"/>
</dbReference>
<evidence type="ECO:0000256" key="1">
    <source>
        <dbReference type="SAM" id="MobiDB-lite"/>
    </source>
</evidence>
<keyword evidence="3" id="KW-1185">Reference proteome</keyword>
<feature type="compositionally biased region" description="Basic and acidic residues" evidence="1">
    <location>
        <begin position="1"/>
        <end position="16"/>
    </location>
</feature>
<feature type="compositionally biased region" description="Basic residues" evidence="1">
    <location>
        <begin position="323"/>
        <end position="335"/>
    </location>
</feature>
<gene>
    <name evidence="2" type="ORF">Pan189_16000</name>
</gene>
<dbReference type="RefSeq" id="WP_145363362.1">
    <property type="nucleotide sequence ID" value="NZ_CP036268.1"/>
</dbReference>
<accession>A0A517R003</accession>
<dbReference type="Pfam" id="PF13487">
    <property type="entry name" value="HD_5"/>
    <property type="match status" value="1"/>
</dbReference>
<sequence>MPTSRAKEEPARHVGDVAEPAHSPSEGRRSDVWRRQSMLVEQFEEFSSLLDAALHPLLQLTPSAPQKLRNLARRILVAVHDADRPESLFPTVPFSADHLDKRRQTLLRSVAGAMLIGWFETHFQRLDSEVEDSVVALLLRDVALLTPLAAKRPTTHHARLSRAIVSKVEHLPVAQSQAIGRHHERLDGTGEPLGLARWQLSRSDRAFMLIDRLVELWDEAGSAVGDDIAAADAIGPLRRANAILYGESRRGEFDLTLALNLTRSLGFQVPSGVGIVDRDPIWFGLSSAGAKRFRLDAAHEQVGRPHFDSERSRGESSQDRLPHSVHARRPRRHRAKGAESS</sequence>
<dbReference type="AlphaFoldDB" id="A0A517R003"/>
<feature type="region of interest" description="Disordered" evidence="1">
    <location>
        <begin position="1"/>
        <end position="30"/>
    </location>
</feature>
<proteinExistence type="predicted"/>
<evidence type="ECO:0000313" key="2">
    <source>
        <dbReference type="EMBL" id="QDT37227.1"/>
    </source>
</evidence>
<protein>
    <recommendedName>
        <fullName evidence="4">HD-GYP domain-containing protein</fullName>
    </recommendedName>
</protein>